<dbReference type="Proteomes" id="UP001500326">
    <property type="component" value="Unassembled WGS sequence"/>
</dbReference>
<dbReference type="Gene3D" id="1.10.10.60">
    <property type="entry name" value="Homeodomain-like"/>
    <property type="match status" value="2"/>
</dbReference>
<gene>
    <name evidence="5" type="ORF">GCM10009777_00400</name>
</gene>
<dbReference type="SUPFAM" id="SSF46689">
    <property type="entry name" value="Homeodomain-like"/>
    <property type="match status" value="2"/>
</dbReference>
<protein>
    <submittedName>
        <fullName evidence="5">AraC family transcriptional regulator</fullName>
    </submittedName>
</protein>
<comment type="caution">
    <text evidence="5">The sequence shown here is derived from an EMBL/GenBank/DDBJ whole genome shotgun (WGS) entry which is preliminary data.</text>
</comment>
<evidence type="ECO:0000313" key="6">
    <source>
        <dbReference type="Proteomes" id="UP001500326"/>
    </source>
</evidence>
<organism evidence="5 6">
    <name type="scientific">Microbacterium pumilum</name>
    <dbReference type="NCBI Taxonomy" id="344165"/>
    <lineage>
        <taxon>Bacteria</taxon>
        <taxon>Bacillati</taxon>
        <taxon>Actinomycetota</taxon>
        <taxon>Actinomycetes</taxon>
        <taxon>Micrococcales</taxon>
        <taxon>Microbacteriaceae</taxon>
        <taxon>Microbacterium</taxon>
    </lineage>
</organism>
<name>A0ABP5D1R3_9MICO</name>
<keyword evidence="6" id="KW-1185">Reference proteome</keyword>
<dbReference type="PANTHER" id="PTHR43280">
    <property type="entry name" value="ARAC-FAMILY TRANSCRIPTIONAL REGULATOR"/>
    <property type="match status" value="1"/>
</dbReference>
<evidence type="ECO:0000313" key="5">
    <source>
        <dbReference type="EMBL" id="GAA1972366.1"/>
    </source>
</evidence>
<evidence type="ECO:0000256" key="3">
    <source>
        <dbReference type="ARBA" id="ARBA00023163"/>
    </source>
</evidence>
<dbReference type="InterPro" id="IPR018062">
    <property type="entry name" value="HTH_AraC-typ_CS"/>
</dbReference>
<dbReference type="PRINTS" id="PR00032">
    <property type="entry name" value="HTHARAC"/>
</dbReference>
<reference evidence="6" key="1">
    <citation type="journal article" date="2019" name="Int. J. Syst. Evol. Microbiol.">
        <title>The Global Catalogue of Microorganisms (GCM) 10K type strain sequencing project: providing services to taxonomists for standard genome sequencing and annotation.</title>
        <authorList>
            <consortium name="The Broad Institute Genomics Platform"/>
            <consortium name="The Broad Institute Genome Sequencing Center for Infectious Disease"/>
            <person name="Wu L."/>
            <person name="Ma J."/>
        </authorList>
    </citation>
    <scope>NUCLEOTIDE SEQUENCE [LARGE SCALE GENOMIC DNA]</scope>
    <source>
        <strain evidence="6">JCM 14902</strain>
    </source>
</reference>
<keyword evidence="1" id="KW-0805">Transcription regulation</keyword>
<dbReference type="InterPro" id="IPR020449">
    <property type="entry name" value="Tscrpt_reg_AraC-type_HTH"/>
</dbReference>
<dbReference type="EMBL" id="BAAAOH010000001">
    <property type="protein sequence ID" value="GAA1972366.1"/>
    <property type="molecule type" value="Genomic_DNA"/>
</dbReference>
<evidence type="ECO:0000259" key="4">
    <source>
        <dbReference type="PROSITE" id="PS01124"/>
    </source>
</evidence>
<keyword evidence="2" id="KW-0238">DNA-binding</keyword>
<dbReference type="PANTHER" id="PTHR43280:SF27">
    <property type="entry name" value="TRANSCRIPTIONAL REGULATOR MTLR"/>
    <property type="match status" value="1"/>
</dbReference>
<sequence length="317" mass="34807">MASAETFARTIIESPAARELIPHPDGESFRWIEHDYPCDIARWNYHPEVEIHLIRRSSGSFIIGDEVGAFGPGHVAIVGSEVPHDWMSDLAPNEVIGNRDAVIQFTIDWLESGIQAIPELQPALKLIDQSRRGIVFSGATAATAAVDIEAVGATTGARRMAHFFALLDLMMNAPEEDRHYVTQELYAPSVGREGKAAVDAGLAYVLENLSGEIRLSEAARLAYMSEPSFSKYFKKASGMTFSDLVRRLRISNACRLLDHSDSSIADICAAVGYRNLANFNRQFRAETGLTPSAYRALDDLSKPSIGLLNLNGRRSGR</sequence>
<dbReference type="SUPFAM" id="SSF51182">
    <property type="entry name" value="RmlC-like cupins"/>
    <property type="match status" value="1"/>
</dbReference>
<dbReference type="PROSITE" id="PS00041">
    <property type="entry name" value="HTH_ARAC_FAMILY_1"/>
    <property type="match status" value="1"/>
</dbReference>
<accession>A0ABP5D1R3</accession>
<evidence type="ECO:0000256" key="2">
    <source>
        <dbReference type="ARBA" id="ARBA00023125"/>
    </source>
</evidence>
<dbReference type="InterPro" id="IPR018060">
    <property type="entry name" value="HTH_AraC"/>
</dbReference>
<keyword evidence="3" id="KW-0804">Transcription</keyword>
<evidence type="ECO:0000256" key="1">
    <source>
        <dbReference type="ARBA" id="ARBA00023015"/>
    </source>
</evidence>
<proteinExistence type="predicted"/>
<dbReference type="Pfam" id="PF12833">
    <property type="entry name" value="HTH_18"/>
    <property type="match status" value="1"/>
</dbReference>
<dbReference type="PROSITE" id="PS01124">
    <property type="entry name" value="HTH_ARAC_FAMILY_2"/>
    <property type="match status" value="1"/>
</dbReference>
<dbReference type="InterPro" id="IPR009057">
    <property type="entry name" value="Homeodomain-like_sf"/>
</dbReference>
<dbReference type="SMART" id="SM00342">
    <property type="entry name" value="HTH_ARAC"/>
    <property type="match status" value="1"/>
</dbReference>
<dbReference type="InterPro" id="IPR011051">
    <property type="entry name" value="RmlC_Cupin_sf"/>
</dbReference>
<feature type="domain" description="HTH araC/xylS-type" evidence="4">
    <location>
        <begin position="199"/>
        <end position="297"/>
    </location>
</feature>
<dbReference type="CDD" id="cd06976">
    <property type="entry name" value="cupin_MtlR-like_N"/>
    <property type="match status" value="1"/>
</dbReference>